<evidence type="ECO:0000313" key="1">
    <source>
        <dbReference type="EMBL" id="KAJ1204746.1"/>
    </source>
</evidence>
<dbReference type="EMBL" id="JANPWB010000002">
    <property type="protein sequence ID" value="KAJ1204746.1"/>
    <property type="molecule type" value="Genomic_DNA"/>
</dbReference>
<keyword evidence="2" id="KW-1185">Reference proteome</keyword>
<organism evidence="1 2">
    <name type="scientific">Pleurodeles waltl</name>
    <name type="common">Iberian ribbed newt</name>
    <dbReference type="NCBI Taxonomy" id="8319"/>
    <lineage>
        <taxon>Eukaryota</taxon>
        <taxon>Metazoa</taxon>
        <taxon>Chordata</taxon>
        <taxon>Craniata</taxon>
        <taxon>Vertebrata</taxon>
        <taxon>Euteleostomi</taxon>
        <taxon>Amphibia</taxon>
        <taxon>Batrachia</taxon>
        <taxon>Caudata</taxon>
        <taxon>Salamandroidea</taxon>
        <taxon>Salamandridae</taxon>
        <taxon>Pleurodelinae</taxon>
        <taxon>Pleurodeles</taxon>
    </lineage>
</organism>
<dbReference type="AlphaFoldDB" id="A0AAV7VWN1"/>
<gene>
    <name evidence="1" type="ORF">NDU88_000184</name>
</gene>
<name>A0AAV7VWN1_PLEWA</name>
<evidence type="ECO:0000313" key="2">
    <source>
        <dbReference type="Proteomes" id="UP001066276"/>
    </source>
</evidence>
<accession>A0AAV7VWN1</accession>
<sequence>MRGPNGTRVLGPVFFLHPGGTEPRRAVRWEICLLLQLSKEKPGEVVRGRGDPQDALSQTYKVEMGAVGPLVLEGDFKLIQESVLDTSDKSKKQRKPKTKKVLEVIKHDFAPVDPWSGGSGQDGGRDGCLIRRLRLGPT</sequence>
<comment type="caution">
    <text evidence="1">The sequence shown here is derived from an EMBL/GenBank/DDBJ whole genome shotgun (WGS) entry which is preliminary data.</text>
</comment>
<proteinExistence type="predicted"/>
<reference evidence="1" key="1">
    <citation type="journal article" date="2022" name="bioRxiv">
        <title>Sequencing and chromosome-scale assembly of the giantPleurodeles waltlgenome.</title>
        <authorList>
            <person name="Brown T."/>
            <person name="Elewa A."/>
            <person name="Iarovenko S."/>
            <person name="Subramanian E."/>
            <person name="Araus A.J."/>
            <person name="Petzold A."/>
            <person name="Susuki M."/>
            <person name="Suzuki K.-i.T."/>
            <person name="Hayashi T."/>
            <person name="Toyoda A."/>
            <person name="Oliveira C."/>
            <person name="Osipova E."/>
            <person name="Leigh N.D."/>
            <person name="Simon A."/>
            <person name="Yun M.H."/>
        </authorList>
    </citation>
    <scope>NUCLEOTIDE SEQUENCE</scope>
    <source>
        <strain evidence="1">20211129_DDA</strain>
        <tissue evidence="1">Liver</tissue>
    </source>
</reference>
<dbReference type="Proteomes" id="UP001066276">
    <property type="component" value="Chromosome 1_2"/>
</dbReference>
<protein>
    <submittedName>
        <fullName evidence="1">Uncharacterized protein</fullName>
    </submittedName>
</protein>